<evidence type="ECO:0000313" key="2">
    <source>
        <dbReference type="Ensembl" id="ENSSPUP00000011865.1"/>
    </source>
</evidence>
<name>A0A8D0GZB0_SPHPU</name>
<dbReference type="Pfam" id="PF00095">
    <property type="entry name" value="WAP"/>
    <property type="match status" value="1"/>
</dbReference>
<feature type="domain" description="WAP" evidence="1">
    <location>
        <begin position="63"/>
        <end position="111"/>
    </location>
</feature>
<organism evidence="2 3">
    <name type="scientific">Sphenodon punctatus</name>
    <name type="common">Tuatara</name>
    <name type="synonym">Hatteria punctata</name>
    <dbReference type="NCBI Taxonomy" id="8508"/>
    <lineage>
        <taxon>Eukaryota</taxon>
        <taxon>Metazoa</taxon>
        <taxon>Chordata</taxon>
        <taxon>Craniata</taxon>
        <taxon>Vertebrata</taxon>
        <taxon>Euteleostomi</taxon>
        <taxon>Lepidosauria</taxon>
        <taxon>Sphenodontia</taxon>
        <taxon>Sphenodontidae</taxon>
        <taxon>Sphenodon</taxon>
    </lineage>
</organism>
<proteinExistence type="predicted"/>
<dbReference type="SMART" id="SM00217">
    <property type="entry name" value="WAP"/>
    <property type="match status" value="1"/>
</dbReference>
<protein>
    <recommendedName>
        <fullName evidence="1">WAP domain-containing protein</fullName>
    </recommendedName>
</protein>
<dbReference type="GO" id="GO:0030414">
    <property type="term" value="F:peptidase inhibitor activity"/>
    <property type="evidence" value="ECO:0007669"/>
    <property type="project" value="InterPro"/>
</dbReference>
<dbReference type="Proteomes" id="UP000694392">
    <property type="component" value="Unplaced"/>
</dbReference>
<reference evidence="2" key="1">
    <citation type="submission" date="2025-08" db="UniProtKB">
        <authorList>
            <consortium name="Ensembl"/>
        </authorList>
    </citation>
    <scope>IDENTIFICATION</scope>
</reference>
<dbReference type="InterPro" id="IPR036645">
    <property type="entry name" value="Elafin-like_sf"/>
</dbReference>
<reference evidence="2" key="2">
    <citation type="submission" date="2025-09" db="UniProtKB">
        <authorList>
            <consortium name="Ensembl"/>
        </authorList>
    </citation>
    <scope>IDENTIFICATION</scope>
</reference>
<evidence type="ECO:0000259" key="1">
    <source>
        <dbReference type="PROSITE" id="PS51390"/>
    </source>
</evidence>
<dbReference type="AlphaFoldDB" id="A0A8D0GZB0"/>
<keyword evidence="3" id="KW-1185">Reference proteome</keyword>
<sequence length="114" mass="11579">MKIADCLSSPREWGVGTAFPAPDPSLELPPVGASPGTEAWGVSAARDALGLLSPLAQAPVPALGQTPGTCPRPRPGDNGLCASTCKSDIDCHSWRKCCRTGCGGTACMDTVKVG</sequence>
<evidence type="ECO:0000313" key="3">
    <source>
        <dbReference type="Proteomes" id="UP000694392"/>
    </source>
</evidence>
<dbReference type="PROSITE" id="PS51390">
    <property type="entry name" value="WAP"/>
    <property type="match status" value="1"/>
</dbReference>
<dbReference type="Ensembl" id="ENSSPUT00000012653.1">
    <property type="protein sequence ID" value="ENSSPUP00000011865.1"/>
    <property type="gene ID" value="ENSSPUG00000009104.1"/>
</dbReference>
<dbReference type="Gene3D" id="4.10.75.10">
    <property type="entry name" value="Elafin-like"/>
    <property type="match status" value="1"/>
</dbReference>
<accession>A0A8D0GZB0</accession>
<dbReference type="InterPro" id="IPR008197">
    <property type="entry name" value="WAP_dom"/>
</dbReference>
<dbReference type="GO" id="GO:0005576">
    <property type="term" value="C:extracellular region"/>
    <property type="evidence" value="ECO:0007669"/>
    <property type="project" value="InterPro"/>
</dbReference>
<dbReference type="SUPFAM" id="SSF57256">
    <property type="entry name" value="Elafin-like"/>
    <property type="match status" value="1"/>
</dbReference>